<dbReference type="Gene3D" id="3.30.70.580">
    <property type="entry name" value="Pseudouridine synthase I, catalytic domain, N-terminal subdomain"/>
    <property type="match status" value="1"/>
</dbReference>
<dbReference type="STRING" id="59374.FSU_1108"/>
<evidence type="ECO:0000313" key="9">
    <source>
        <dbReference type="EMBL" id="ACX74284.1"/>
    </source>
</evidence>
<evidence type="ECO:0000256" key="7">
    <source>
        <dbReference type="RuleBase" id="RU003792"/>
    </source>
</evidence>
<reference evidence="10" key="3">
    <citation type="submission" date="2010-08" db="EMBL/GenBank/DDBJ databases">
        <authorList>
            <person name="Durkin A.S."/>
            <person name="Nelson K.E."/>
            <person name="Morrison M."/>
            <person name="Forsberg C.W."/>
            <person name="Wilson D.B."/>
            <person name="Russell J.B."/>
            <person name="Cann I.K.O."/>
            <person name="Mackie R.I."/>
            <person name="White B.A."/>
        </authorList>
    </citation>
    <scope>NUCLEOTIDE SEQUENCE</scope>
    <source>
        <strain evidence="10">S85</strain>
    </source>
</reference>
<dbReference type="RefSeq" id="WP_014545446.1">
    <property type="nucleotide sequence ID" value="NC_013410.1"/>
</dbReference>
<sequence length="250" mass="28943">MRYRFRCEYLGSAFYGWQEQNCGGKLRFVTVQSTLEEALSTALRAPIRVVGSGRTDTGVHARGQCVHFDFDGELDPQKVVRSVNGLTKRLIRIRDLEPCASDFNARYDAVLRYYQYTIFTRPVALMRDFGWECGSLNLDIEAMGREAQSFLGEHDFIDFCIPRNDGKSTLCTLSEFRLERLNDWSCMFHIKGNRFLHRQVRAMVGTLFDVGRGRYPEGTVNQIFEKNFKGERTWAPPQGLVLENVEYRDY</sequence>
<dbReference type="Pfam" id="PF01416">
    <property type="entry name" value="PseudoU_synth_1"/>
    <property type="match status" value="2"/>
</dbReference>
<dbReference type="CDD" id="cd02570">
    <property type="entry name" value="PseudoU_synth_EcTruA"/>
    <property type="match status" value="1"/>
</dbReference>
<keyword evidence="12" id="KW-1185">Reference proteome</keyword>
<dbReference type="Proteomes" id="UP000001497">
    <property type="component" value="Chromosome"/>
</dbReference>
<feature type="binding site" evidence="4 6">
    <location>
        <position position="114"/>
    </location>
    <ligand>
        <name>substrate</name>
    </ligand>
</feature>
<dbReference type="PATRIC" id="fig|59374.8.peg.1069"/>
<comment type="caution">
    <text evidence="4">Lacks conserved residue(s) required for the propagation of feature annotation.</text>
</comment>
<dbReference type="InterPro" id="IPR020095">
    <property type="entry name" value="PsdUridine_synth_TruA_C"/>
</dbReference>
<dbReference type="EMBL" id="CP001792">
    <property type="protein sequence ID" value="ACX74284.1"/>
    <property type="molecule type" value="Genomic_DNA"/>
</dbReference>
<dbReference type="NCBIfam" id="TIGR00071">
    <property type="entry name" value="hisT_truA"/>
    <property type="match status" value="1"/>
</dbReference>
<gene>
    <name evidence="4 10" type="primary">truA</name>
    <name evidence="9" type="ordered locus">Fisuc_0672</name>
    <name evidence="10" type="ordered locus">FSU_1108</name>
</gene>
<reference evidence="9 12" key="1">
    <citation type="submission" date="2009-10" db="EMBL/GenBank/DDBJ databases">
        <title>Complete sequence of Fibrobacter succinogenes subsp. succinogenes S85.</title>
        <authorList>
            <consortium name="US DOE Joint Genome Institute"/>
            <person name="Lucas S."/>
            <person name="Copeland A."/>
            <person name="Lapidus A."/>
            <person name="Glavina del Rio T."/>
            <person name="Tice H."/>
            <person name="Bruce D."/>
            <person name="Goodwin L."/>
            <person name="Pitluck S."/>
            <person name="Chertkov O."/>
            <person name="Detter J.C."/>
            <person name="Han C."/>
            <person name="Tapia R."/>
            <person name="Larimer F."/>
            <person name="Land M."/>
            <person name="Hauser L."/>
            <person name="Kyrpides N."/>
            <person name="Mikhailova N."/>
            <person name="Weimer P.J."/>
            <person name="Stevenson D.M."/>
            <person name="Boyum J."/>
            <person name="Brumm P.I."/>
            <person name="Mead D."/>
        </authorList>
    </citation>
    <scope>NUCLEOTIDE SEQUENCE [LARGE SCALE GENOMIC DNA]</scope>
    <source>
        <strain evidence="12">ATCC 19169 / S85</strain>
        <strain evidence="9">S85</strain>
    </source>
</reference>
<dbReference type="KEGG" id="fsc:FSU_1108"/>
<dbReference type="EMBL" id="CP002158">
    <property type="protein sequence ID" value="ADL25087.1"/>
    <property type="molecule type" value="Genomic_DNA"/>
</dbReference>
<accession>C9RMQ6</accession>
<evidence type="ECO:0000256" key="2">
    <source>
        <dbReference type="ARBA" id="ARBA00022694"/>
    </source>
</evidence>
<evidence type="ECO:0000256" key="1">
    <source>
        <dbReference type="ARBA" id="ARBA00009375"/>
    </source>
</evidence>
<evidence type="ECO:0000313" key="10">
    <source>
        <dbReference type="EMBL" id="ADL25087.1"/>
    </source>
</evidence>
<dbReference type="PANTHER" id="PTHR11142">
    <property type="entry name" value="PSEUDOURIDYLATE SYNTHASE"/>
    <property type="match status" value="1"/>
</dbReference>
<dbReference type="InterPro" id="IPR020097">
    <property type="entry name" value="PsdUridine_synth_TruA_a/b_dom"/>
</dbReference>
<keyword evidence="3 4" id="KW-0413">Isomerase</keyword>
<proteinExistence type="inferred from homology"/>
<comment type="subunit">
    <text evidence="4">Homodimer.</text>
</comment>
<dbReference type="InterPro" id="IPR001406">
    <property type="entry name" value="PsdUridine_synth_TruA"/>
</dbReference>
<dbReference type="OrthoDB" id="9811823at2"/>
<feature type="active site" description="Nucleophile" evidence="4 5">
    <location>
        <position position="56"/>
    </location>
</feature>
<dbReference type="GO" id="GO:0160147">
    <property type="term" value="F:tRNA pseudouridine(38-40) synthase activity"/>
    <property type="evidence" value="ECO:0007669"/>
    <property type="project" value="UniProtKB-EC"/>
</dbReference>
<protein>
    <recommendedName>
        <fullName evidence="4">tRNA pseudouridine synthase A</fullName>
        <ecNumber evidence="4">5.4.99.12</ecNumber>
    </recommendedName>
    <alternativeName>
        <fullName evidence="4">tRNA pseudouridine(38-40) synthase</fullName>
    </alternativeName>
    <alternativeName>
        <fullName evidence="4">tRNA pseudouridylate synthase I</fullName>
    </alternativeName>
    <alternativeName>
        <fullName evidence="4">tRNA-uridine isomerase I</fullName>
    </alternativeName>
</protein>
<dbReference type="HAMAP" id="MF_00171">
    <property type="entry name" value="TruA"/>
    <property type="match status" value="1"/>
</dbReference>
<feature type="domain" description="Pseudouridine synthase I TruA alpha/beta" evidence="8">
    <location>
        <begin position="147"/>
        <end position="247"/>
    </location>
</feature>
<dbReference type="PANTHER" id="PTHR11142:SF0">
    <property type="entry name" value="TRNA PSEUDOURIDINE SYNTHASE-LIKE 1"/>
    <property type="match status" value="1"/>
</dbReference>
<dbReference type="InterPro" id="IPR020094">
    <property type="entry name" value="TruA/RsuA/RluB/E/F_N"/>
</dbReference>
<comment type="similarity">
    <text evidence="1 4 7">Belongs to the tRNA pseudouridine synthase TruA family.</text>
</comment>
<dbReference type="AlphaFoldDB" id="C9RMQ6"/>
<reference evidence="11" key="2">
    <citation type="submission" date="2010-08" db="EMBL/GenBank/DDBJ databases">
        <title>Complete sequence of Fibrobacter succinogenes subsp. succinogenes S85.</title>
        <authorList>
            <person name="Durkin A.S."/>
            <person name="Nelson K.E."/>
            <person name="Morrison M."/>
            <person name="Forsberg C.W."/>
            <person name="Wilson D.B."/>
            <person name="Russell J.B."/>
            <person name="Cann I.K.O."/>
            <person name="Mackie R.I."/>
            <person name="White B.A."/>
        </authorList>
    </citation>
    <scope>NUCLEOTIDE SEQUENCE [LARGE SCALE GENOMIC DNA]</scope>
    <source>
        <strain evidence="11">ATCC 19169 / S85</strain>
    </source>
</reference>
<evidence type="ECO:0000256" key="5">
    <source>
        <dbReference type="PIRSR" id="PIRSR001430-1"/>
    </source>
</evidence>
<organism evidence="10 11">
    <name type="scientific">Fibrobacter succinogenes (strain ATCC 19169 / S85)</name>
    <dbReference type="NCBI Taxonomy" id="59374"/>
    <lineage>
        <taxon>Bacteria</taxon>
        <taxon>Pseudomonadati</taxon>
        <taxon>Fibrobacterota</taxon>
        <taxon>Fibrobacteria</taxon>
        <taxon>Fibrobacterales</taxon>
        <taxon>Fibrobacteraceae</taxon>
        <taxon>Fibrobacter</taxon>
    </lineage>
</organism>
<dbReference type="eggNOG" id="COG0101">
    <property type="taxonomic scope" value="Bacteria"/>
</dbReference>
<name>C9RMQ6_FIBSS</name>
<dbReference type="Proteomes" id="UP000000517">
    <property type="component" value="Chromosome"/>
</dbReference>
<evidence type="ECO:0000313" key="12">
    <source>
        <dbReference type="Proteomes" id="UP000001497"/>
    </source>
</evidence>
<evidence type="ECO:0000313" key="11">
    <source>
        <dbReference type="Proteomes" id="UP000000517"/>
    </source>
</evidence>
<dbReference type="SUPFAM" id="SSF55120">
    <property type="entry name" value="Pseudouridine synthase"/>
    <property type="match status" value="1"/>
</dbReference>
<evidence type="ECO:0000256" key="6">
    <source>
        <dbReference type="PIRSR" id="PIRSR001430-2"/>
    </source>
</evidence>
<dbReference type="Gene3D" id="3.30.70.660">
    <property type="entry name" value="Pseudouridine synthase I, catalytic domain, C-terminal subdomain"/>
    <property type="match status" value="1"/>
</dbReference>
<keyword evidence="2 4" id="KW-0819">tRNA processing</keyword>
<dbReference type="InterPro" id="IPR020103">
    <property type="entry name" value="PsdUridine_synth_cat_dom_sf"/>
</dbReference>
<dbReference type="GO" id="GO:0003723">
    <property type="term" value="F:RNA binding"/>
    <property type="evidence" value="ECO:0007669"/>
    <property type="project" value="InterPro"/>
</dbReference>
<dbReference type="HOGENOM" id="CLU_014673_0_1_0"/>
<evidence type="ECO:0000256" key="4">
    <source>
        <dbReference type="HAMAP-Rule" id="MF_00171"/>
    </source>
</evidence>
<evidence type="ECO:0000256" key="3">
    <source>
        <dbReference type="ARBA" id="ARBA00023235"/>
    </source>
</evidence>
<dbReference type="GO" id="GO:0031119">
    <property type="term" value="P:tRNA pseudouridine synthesis"/>
    <property type="evidence" value="ECO:0007669"/>
    <property type="project" value="UniProtKB-UniRule"/>
</dbReference>
<evidence type="ECO:0000259" key="8">
    <source>
        <dbReference type="Pfam" id="PF01416"/>
    </source>
</evidence>
<dbReference type="EC" id="5.4.99.12" evidence="4"/>
<dbReference type="KEGG" id="fsu:Fisuc_0672"/>
<comment type="catalytic activity">
    <reaction evidence="4 7">
        <text>uridine(38/39/40) in tRNA = pseudouridine(38/39/40) in tRNA</text>
        <dbReference type="Rhea" id="RHEA:22376"/>
        <dbReference type="Rhea" id="RHEA-COMP:10085"/>
        <dbReference type="Rhea" id="RHEA-COMP:10087"/>
        <dbReference type="ChEBI" id="CHEBI:65314"/>
        <dbReference type="ChEBI" id="CHEBI:65315"/>
        <dbReference type="EC" id="5.4.99.12"/>
    </reaction>
</comment>
<feature type="domain" description="Pseudouridine synthase I TruA alpha/beta" evidence="8">
    <location>
        <begin position="8"/>
        <end position="108"/>
    </location>
</feature>
<dbReference type="PIRSF" id="PIRSF001430">
    <property type="entry name" value="tRNA_psdUrid_synth"/>
    <property type="match status" value="1"/>
</dbReference>
<comment type="function">
    <text evidence="4">Formation of pseudouridine at positions 38, 39 and 40 in the anticodon stem and loop of transfer RNAs.</text>
</comment>